<gene>
    <name evidence="1" type="ORF">ARMGADRAFT_1170064</name>
</gene>
<dbReference type="InterPro" id="IPR036537">
    <property type="entry name" value="Adaptor_Cbl_N_dom_sf"/>
</dbReference>
<keyword evidence="2" id="KW-1185">Reference proteome</keyword>
<dbReference type="GO" id="GO:0007166">
    <property type="term" value="P:cell surface receptor signaling pathway"/>
    <property type="evidence" value="ECO:0007669"/>
    <property type="project" value="InterPro"/>
</dbReference>
<evidence type="ECO:0008006" key="3">
    <source>
        <dbReference type="Google" id="ProtNLM"/>
    </source>
</evidence>
<dbReference type="OMA" id="IGMHREQ"/>
<dbReference type="CDD" id="cd21037">
    <property type="entry name" value="MLKL_NTD"/>
    <property type="match status" value="1"/>
</dbReference>
<evidence type="ECO:0000313" key="1">
    <source>
        <dbReference type="EMBL" id="PBK84443.1"/>
    </source>
</evidence>
<sequence>MPTLNASLQVASLVEASGVPYVEKLAKVAVAVIELLEKKAKNKEDVKELCQSITDTVAVIQSLIGMHREQGAPYFQDIGTEMERYLTSIARDLKDVQGKHRGFKGFLNVNKFQDTIQGYKKRVDDLKTDFLIHMMGGSMLALVEIHSMLADMGSAKEAASTKGIMIIRITVTRAAFFFEPGGSDIRKRSGAGQIVPEISTPGSSR</sequence>
<dbReference type="InParanoid" id="A0A2H3D7Z9"/>
<organism evidence="1 2">
    <name type="scientific">Armillaria gallica</name>
    <name type="common">Bulbous honey fungus</name>
    <name type="synonym">Armillaria bulbosa</name>
    <dbReference type="NCBI Taxonomy" id="47427"/>
    <lineage>
        <taxon>Eukaryota</taxon>
        <taxon>Fungi</taxon>
        <taxon>Dikarya</taxon>
        <taxon>Basidiomycota</taxon>
        <taxon>Agaricomycotina</taxon>
        <taxon>Agaricomycetes</taxon>
        <taxon>Agaricomycetidae</taxon>
        <taxon>Agaricales</taxon>
        <taxon>Marasmiineae</taxon>
        <taxon>Physalacriaceae</taxon>
        <taxon>Armillaria</taxon>
    </lineage>
</organism>
<dbReference type="Proteomes" id="UP000217790">
    <property type="component" value="Unassembled WGS sequence"/>
</dbReference>
<reference evidence="2" key="1">
    <citation type="journal article" date="2017" name="Nat. Ecol. Evol.">
        <title>Genome expansion and lineage-specific genetic innovations in the forest pathogenic fungi Armillaria.</title>
        <authorList>
            <person name="Sipos G."/>
            <person name="Prasanna A.N."/>
            <person name="Walter M.C."/>
            <person name="O'Connor E."/>
            <person name="Balint B."/>
            <person name="Krizsan K."/>
            <person name="Kiss B."/>
            <person name="Hess J."/>
            <person name="Varga T."/>
            <person name="Slot J."/>
            <person name="Riley R."/>
            <person name="Boka B."/>
            <person name="Rigling D."/>
            <person name="Barry K."/>
            <person name="Lee J."/>
            <person name="Mihaltcheva S."/>
            <person name="LaButti K."/>
            <person name="Lipzen A."/>
            <person name="Waldron R."/>
            <person name="Moloney N.M."/>
            <person name="Sperisen C."/>
            <person name="Kredics L."/>
            <person name="Vagvoelgyi C."/>
            <person name="Patrignani A."/>
            <person name="Fitzpatrick D."/>
            <person name="Nagy I."/>
            <person name="Doyle S."/>
            <person name="Anderson J.B."/>
            <person name="Grigoriev I.V."/>
            <person name="Gueldener U."/>
            <person name="Muensterkoetter M."/>
            <person name="Nagy L.G."/>
        </authorList>
    </citation>
    <scope>NUCLEOTIDE SEQUENCE [LARGE SCALE GENOMIC DNA]</scope>
    <source>
        <strain evidence="2">Ar21-2</strain>
    </source>
</reference>
<dbReference type="AlphaFoldDB" id="A0A2H3D7Z9"/>
<dbReference type="EMBL" id="KZ293698">
    <property type="protein sequence ID" value="PBK84443.1"/>
    <property type="molecule type" value="Genomic_DNA"/>
</dbReference>
<protein>
    <recommendedName>
        <fullName evidence="3">Fungal N-terminal domain-containing protein</fullName>
    </recommendedName>
</protein>
<dbReference type="OrthoDB" id="2982645at2759"/>
<name>A0A2H3D7Z9_ARMGA</name>
<evidence type="ECO:0000313" key="2">
    <source>
        <dbReference type="Proteomes" id="UP000217790"/>
    </source>
</evidence>
<dbReference type="Gene3D" id="1.20.930.20">
    <property type="entry name" value="Adaptor protein Cbl, N-terminal domain"/>
    <property type="match status" value="1"/>
</dbReference>
<proteinExistence type="predicted"/>
<dbReference type="InterPro" id="IPR059179">
    <property type="entry name" value="MLKL-like_MCAfunc"/>
</dbReference>
<accession>A0A2H3D7Z9</accession>